<evidence type="ECO:0000313" key="4">
    <source>
        <dbReference type="Proteomes" id="UP001153148"/>
    </source>
</evidence>
<feature type="non-terminal residue" evidence="3">
    <location>
        <position position="1"/>
    </location>
</feature>
<keyword evidence="4" id="KW-1185">Reference proteome</keyword>
<feature type="domain" description="CFAP65 tenth Ig-like" evidence="2">
    <location>
        <begin position="346"/>
        <end position="445"/>
    </location>
</feature>
<dbReference type="PANTHER" id="PTHR46127:SF1">
    <property type="entry name" value="CILIA- AND FLAGELLA-ASSOCIATED PROTEIN 65"/>
    <property type="match status" value="1"/>
</dbReference>
<dbReference type="PANTHER" id="PTHR46127">
    <property type="entry name" value="CILIA- AND FLAGELLA-ASSOCIATED PROTEIN 65"/>
    <property type="match status" value="1"/>
</dbReference>
<comment type="caution">
    <text evidence="3">The sequence shown here is derived from an EMBL/GenBank/DDBJ whole genome shotgun (WGS) entry which is preliminary data.</text>
</comment>
<feature type="compositionally biased region" description="Polar residues" evidence="1">
    <location>
        <begin position="188"/>
        <end position="201"/>
    </location>
</feature>
<evidence type="ECO:0000259" key="2">
    <source>
        <dbReference type="Pfam" id="PF24291"/>
    </source>
</evidence>
<organism evidence="3 4">
    <name type="scientific">Timema podura</name>
    <name type="common">Walking stick</name>
    <dbReference type="NCBI Taxonomy" id="61482"/>
    <lineage>
        <taxon>Eukaryota</taxon>
        <taxon>Metazoa</taxon>
        <taxon>Ecdysozoa</taxon>
        <taxon>Arthropoda</taxon>
        <taxon>Hexapoda</taxon>
        <taxon>Insecta</taxon>
        <taxon>Pterygota</taxon>
        <taxon>Neoptera</taxon>
        <taxon>Polyneoptera</taxon>
        <taxon>Phasmatodea</taxon>
        <taxon>Timematodea</taxon>
        <taxon>Timematoidea</taxon>
        <taxon>Timematidae</taxon>
        <taxon>Timema</taxon>
    </lineage>
</organism>
<dbReference type="InterPro" id="IPR013783">
    <property type="entry name" value="Ig-like_fold"/>
</dbReference>
<protein>
    <recommendedName>
        <fullName evidence="2">CFAP65 tenth Ig-like domain-containing protein</fullName>
    </recommendedName>
</protein>
<dbReference type="Proteomes" id="UP001153148">
    <property type="component" value="Unassembled WGS sequence"/>
</dbReference>
<dbReference type="EMBL" id="CAJPIN010012925">
    <property type="protein sequence ID" value="CAG2060614.1"/>
    <property type="molecule type" value="Genomic_DNA"/>
</dbReference>
<evidence type="ECO:0000313" key="3">
    <source>
        <dbReference type="EMBL" id="CAG2060614.1"/>
    </source>
</evidence>
<evidence type="ECO:0000256" key="1">
    <source>
        <dbReference type="SAM" id="MobiDB-lite"/>
    </source>
</evidence>
<proteinExistence type="predicted"/>
<gene>
    <name evidence="3" type="ORF">TPAB3V08_LOCUS7570</name>
</gene>
<dbReference type="Pfam" id="PF24291">
    <property type="entry name" value="Ig_CFAP65"/>
    <property type="match status" value="1"/>
</dbReference>
<feature type="compositionally biased region" description="Polar residues" evidence="1">
    <location>
        <begin position="213"/>
        <end position="232"/>
    </location>
</feature>
<sequence length="732" mass="80939">AEPKHLDFGESHYGDLKVGRFIVINGGRCPIHFLFRCVHFELGSTPSSQDIKLSPTWGSVPQKKSIEVNVSVRTNLVGCQTFSIYCDVRKSVHSSEVVWHSKMLLAQVSYEGLTPKLEITDISSTGGGLVLSKADLWEILQLDNSFLDNPLQDKVGEVSGDRAAPGFSPLPRAPPVEELFEHIDSLGTAPSQGVQVPSTHQRPQDKLQRQEDTLSSPTAVHSTTPQGYTSGTENFTLQSLSTILQGYTPGTNNCSLYSPSGGTFQLLTTVHSTTPQGYSPVTENFTLQPLRGTLQPKEEQVLTLNVQYAMEGEFALSYILCLCDDRQVKLTALLNVTPGNQLSLVTSTKHMRGIYLGELWPPAETVYIYNSSCQPLDYKVDTGPLNSVSGSKDILTCLNPTGSLAPETCHPLLFRCTPTQLTNYEATLDVVLGARSVALKLTCEGVVYSSRRLVSRAPHSERLTDEAPVSISTCHIVLEPFLTHNTSQYLFFITNHMASTVYQYTWVRCEVEGVARAWVRPYRGILPSGESHACCLTVQSLGTSVILPLNLTCELLELDTLSSCERSDLLVKEMPDAEQPLPWHQVLMVSCDIVNPADANLKISLLRQSPGPELYLNMNSDSQVLPPSLANLMKHILEEITWIIVSSDWFIHTVIRSNKEPTPYYSQFVLNNNEHEKLIQQSYVSPAHGLAGDILRDIIYHLILQEFHLDTVSHSTNTDDLGAMALTFPKVE</sequence>
<feature type="region of interest" description="Disordered" evidence="1">
    <location>
        <begin position="188"/>
        <end position="232"/>
    </location>
</feature>
<name>A0ABN7NXY8_TIMPD</name>
<feature type="compositionally biased region" description="Basic and acidic residues" evidence="1">
    <location>
        <begin position="202"/>
        <end position="212"/>
    </location>
</feature>
<reference evidence="3" key="1">
    <citation type="submission" date="2021-03" db="EMBL/GenBank/DDBJ databases">
        <authorList>
            <person name="Tran Van P."/>
        </authorList>
    </citation>
    <scope>NUCLEOTIDE SEQUENCE</scope>
</reference>
<dbReference type="InterPro" id="IPR056305">
    <property type="entry name" value="Ig_CFAP65_10th"/>
</dbReference>
<dbReference type="InterPro" id="IPR052614">
    <property type="entry name" value="CFAP65"/>
</dbReference>
<dbReference type="Gene3D" id="2.60.40.10">
    <property type="entry name" value="Immunoglobulins"/>
    <property type="match status" value="1"/>
</dbReference>
<accession>A0ABN7NXY8</accession>